<evidence type="ECO:0000313" key="3">
    <source>
        <dbReference type="Proteomes" id="UP000282087"/>
    </source>
</evidence>
<proteinExistence type="predicted"/>
<name>A0A3M6VG84_9STRA</name>
<sequence length="246" mass="27578">MNAAFTTRLKHEAQNDLDSLDYSRRLDVEKTFSVVLLAATFVDWNKGLSLIPESTSEVATACQNAIVGKFEEDIETEKDDKEKRQQKDVEEVEDAAVGDELNKLFSYVEQKGMKRVDINVIPDKNDDDNVEKISPMFSCYDISKTCSTDQVVMLFPVVDVVDMTQLKTKTDSSIEKSGRGERVAMLLKIFSTLKNKESVESVEGSSTWDSLADCGRLADRSATCGWIDDMEVYNVSLLLSKLEQAE</sequence>
<dbReference type="Proteomes" id="UP000286097">
    <property type="component" value="Unassembled WGS sequence"/>
</dbReference>
<dbReference type="Proteomes" id="UP000282087">
    <property type="component" value="Unassembled WGS sequence"/>
</dbReference>
<keyword evidence="3" id="KW-1185">Reference proteome</keyword>
<dbReference type="EMBL" id="QKXF01000252">
    <property type="protein sequence ID" value="RQM13532.1"/>
    <property type="molecule type" value="Genomic_DNA"/>
</dbReference>
<dbReference type="VEuPathDB" id="FungiDB:DD237_006573"/>
<dbReference type="AlphaFoldDB" id="A0A3M6VG84"/>
<evidence type="ECO:0000313" key="2">
    <source>
        <dbReference type="EMBL" id="RQM13532.1"/>
    </source>
</evidence>
<evidence type="ECO:0000313" key="1">
    <source>
        <dbReference type="EMBL" id="RMX64476.1"/>
    </source>
</evidence>
<evidence type="ECO:0000313" key="4">
    <source>
        <dbReference type="Proteomes" id="UP000286097"/>
    </source>
</evidence>
<gene>
    <name evidence="2" type="ORF">DD237_006573</name>
    <name evidence="1" type="ORF">DD238_006148</name>
</gene>
<protein>
    <submittedName>
        <fullName evidence="1">Uncharacterized protein</fullName>
    </submittedName>
</protein>
<comment type="caution">
    <text evidence="1">The sequence shown here is derived from an EMBL/GenBank/DDBJ whole genome shotgun (WGS) entry which is preliminary data.</text>
</comment>
<accession>A0A3M6VG84</accession>
<dbReference type="EMBL" id="QLLG01000308">
    <property type="protein sequence ID" value="RMX64476.1"/>
    <property type="molecule type" value="Genomic_DNA"/>
</dbReference>
<reference evidence="3 4" key="1">
    <citation type="submission" date="2018-06" db="EMBL/GenBank/DDBJ databases">
        <title>Comparative genomics of downy mildews reveals potential adaptations to biotrophy.</title>
        <authorList>
            <person name="Fletcher K."/>
            <person name="Klosterman S.J."/>
            <person name="Derevnina L."/>
            <person name="Martin F."/>
            <person name="Koike S."/>
            <person name="Reyes Chin-Wo S."/>
            <person name="Mou B."/>
            <person name="Michelmore R."/>
        </authorList>
    </citation>
    <scope>NUCLEOTIDE SEQUENCE [LARGE SCALE GENOMIC DNA]</scope>
    <source>
        <strain evidence="2 4">R13</strain>
        <strain evidence="1 3">R14</strain>
    </source>
</reference>
<organism evidence="1 3">
    <name type="scientific">Peronospora effusa</name>
    <dbReference type="NCBI Taxonomy" id="542832"/>
    <lineage>
        <taxon>Eukaryota</taxon>
        <taxon>Sar</taxon>
        <taxon>Stramenopiles</taxon>
        <taxon>Oomycota</taxon>
        <taxon>Peronosporomycetes</taxon>
        <taxon>Peronosporales</taxon>
        <taxon>Peronosporaceae</taxon>
        <taxon>Peronospora</taxon>
    </lineage>
</organism>